<evidence type="ECO:0000256" key="1">
    <source>
        <dbReference type="ARBA" id="ARBA00004141"/>
    </source>
</evidence>
<evidence type="ECO:0000313" key="7">
    <source>
        <dbReference type="EMBL" id="JAP93627.1"/>
    </source>
</evidence>
<protein>
    <submittedName>
        <fullName evidence="7">Rhomboid family protein</fullName>
    </submittedName>
</protein>
<feature type="domain" description="Peptidase S54 rhomboid" evidence="6">
    <location>
        <begin position="62"/>
        <end position="199"/>
    </location>
</feature>
<feature type="transmembrane region" description="Helical" evidence="5">
    <location>
        <begin position="103"/>
        <end position="129"/>
    </location>
</feature>
<evidence type="ECO:0000256" key="5">
    <source>
        <dbReference type="SAM" id="Phobius"/>
    </source>
</evidence>
<dbReference type="Pfam" id="PF01694">
    <property type="entry name" value="Rhomboid"/>
    <property type="match status" value="1"/>
</dbReference>
<sequence length="280" mass="32941">PNRGIDCKTCWKNLPQFSLYFIIITSIVSFALIIACIAKINWYMCDIQAWLYLTPQRIFEVGEVWRLLSCYMINNSFWSILYTCMGFFFLSVSFEKQVGTLRYILILIVSLLANSFLVCLISAFFGAIPGISESWFYFRNMWVQNVNVGTMPILILVMIYQVRISKMKQMMCCCFNMPTWVFMIVMWVSSQLMMYYPWEGIWFNSCIYLVGWFMPLKFILPKAIYVNLDEKEEGNQNINQFAAKTQQQVDDPKHQFTTLNHQNEKPNKNYTTFGKGGRKL</sequence>
<dbReference type="GO" id="GO:0016020">
    <property type="term" value="C:membrane"/>
    <property type="evidence" value="ECO:0007669"/>
    <property type="project" value="UniProtKB-SubCell"/>
</dbReference>
<dbReference type="Gene3D" id="1.20.1540.10">
    <property type="entry name" value="Rhomboid-like"/>
    <property type="match status" value="1"/>
</dbReference>
<feature type="non-terminal residue" evidence="7">
    <location>
        <position position="1"/>
    </location>
</feature>
<feature type="transmembrane region" description="Helical" evidence="5">
    <location>
        <begin position="64"/>
        <end position="91"/>
    </location>
</feature>
<feature type="transmembrane region" description="Helical" evidence="5">
    <location>
        <begin position="20"/>
        <end position="44"/>
    </location>
</feature>
<dbReference type="InterPro" id="IPR022764">
    <property type="entry name" value="Peptidase_S54_rhomboid_dom"/>
</dbReference>
<keyword evidence="4 5" id="KW-0472">Membrane</keyword>
<dbReference type="InterPro" id="IPR035952">
    <property type="entry name" value="Rhomboid-like_sf"/>
</dbReference>
<dbReference type="AlphaFoldDB" id="A0A146KAP3"/>
<organism evidence="7">
    <name type="scientific">Trepomonas sp. PC1</name>
    <dbReference type="NCBI Taxonomy" id="1076344"/>
    <lineage>
        <taxon>Eukaryota</taxon>
        <taxon>Metamonada</taxon>
        <taxon>Diplomonadida</taxon>
        <taxon>Hexamitidae</taxon>
        <taxon>Hexamitinae</taxon>
        <taxon>Trepomonas</taxon>
    </lineage>
</organism>
<gene>
    <name evidence="7" type="ORF">TPC1_14025</name>
</gene>
<name>A0A146KAP3_9EUKA</name>
<comment type="subcellular location">
    <subcellularLocation>
        <location evidence="1">Membrane</location>
        <topology evidence="1">Multi-pass membrane protein</topology>
    </subcellularLocation>
</comment>
<evidence type="ECO:0000259" key="6">
    <source>
        <dbReference type="Pfam" id="PF01694"/>
    </source>
</evidence>
<evidence type="ECO:0000256" key="4">
    <source>
        <dbReference type="ARBA" id="ARBA00023136"/>
    </source>
</evidence>
<accession>A0A146KAP3</accession>
<feature type="transmembrane region" description="Helical" evidence="5">
    <location>
        <begin position="172"/>
        <end position="189"/>
    </location>
</feature>
<feature type="transmembrane region" description="Helical" evidence="5">
    <location>
        <begin position="201"/>
        <end position="220"/>
    </location>
</feature>
<feature type="transmembrane region" description="Helical" evidence="5">
    <location>
        <begin position="141"/>
        <end position="160"/>
    </location>
</feature>
<dbReference type="GO" id="GO:0004252">
    <property type="term" value="F:serine-type endopeptidase activity"/>
    <property type="evidence" value="ECO:0007669"/>
    <property type="project" value="InterPro"/>
</dbReference>
<dbReference type="EMBL" id="GDID01002979">
    <property type="protein sequence ID" value="JAP93627.1"/>
    <property type="molecule type" value="Transcribed_RNA"/>
</dbReference>
<keyword evidence="3 5" id="KW-1133">Transmembrane helix</keyword>
<dbReference type="SUPFAM" id="SSF144091">
    <property type="entry name" value="Rhomboid-like"/>
    <property type="match status" value="1"/>
</dbReference>
<evidence type="ECO:0000256" key="3">
    <source>
        <dbReference type="ARBA" id="ARBA00022989"/>
    </source>
</evidence>
<proteinExistence type="predicted"/>
<reference evidence="7" key="1">
    <citation type="submission" date="2015-07" db="EMBL/GenBank/DDBJ databases">
        <title>Adaptation to a free-living lifestyle via gene acquisitions in the diplomonad Trepomonas sp. PC1.</title>
        <authorList>
            <person name="Xu F."/>
            <person name="Jerlstrom-Hultqvist J."/>
            <person name="Kolisko M."/>
            <person name="Simpson A.G.B."/>
            <person name="Roger A.J."/>
            <person name="Svard S.G."/>
            <person name="Andersson J.O."/>
        </authorList>
    </citation>
    <scope>NUCLEOTIDE SEQUENCE</scope>
    <source>
        <strain evidence="7">PC1</strain>
    </source>
</reference>
<keyword evidence="2 5" id="KW-0812">Transmembrane</keyword>
<evidence type="ECO:0000256" key="2">
    <source>
        <dbReference type="ARBA" id="ARBA00022692"/>
    </source>
</evidence>